<dbReference type="EMBL" id="JBAMIC010000010">
    <property type="protein sequence ID" value="KAK7101560.1"/>
    <property type="molecule type" value="Genomic_DNA"/>
</dbReference>
<evidence type="ECO:0000313" key="2">
    <source>
        <dbReference type="EMBL" id="KAK7101560.1"/>
    </source>
</evidence>
<feature type="compositionally biased region" description="Polar residues" evidence="1">
    <location>
        <begin position="81"/>
        <end position="109"/>
    </location>
</feature>
<organism evidence="2 3">
    <name type="scientific">Littorina saxatilis</name>
    <dbReference type="NCBI Taxonomy" id="31220"/>
    <lineage>
        <taxon>Eukaryota</taxon>
        <taxon>Metazoa</taxon>
        <taxon>Spiralia</taxon>
        <taxon>Lophotrochozoa</taxon>
        <taxon>Mollusca</taxon>
        <taxon>Gastropoda</taxon>
        <taxon>Caenogastropoda</taxon>
        <taxon>Littorinimorpha</taxon>
        <taxon>Littorinoidea</taxon>
        <taxon>Littorinidae</taxon>
        <taxon>Littorina</taxon>
    </lineage>
</organism>
<keyword evidence="3" id="KW-1185">Reference proteome</keyword>
<protein>
    <submittedName>
        <fullName evidence="2">Uncharacterized protein</fullName>
    </submittedName>
</protein>
<accession>A0AAN9BDP5</accession>
<sequence>MSQTGLPHRLEQFLINLVDEVGLSSWKIQGEGDSTTVVLRFAGPPSDQANIAHYRKKSRSQVKRDETRRKNFVQRKAAEAEQNTASSAVEAPVNNSRASSTQHVQDVQTSVTHAPAHCDTVSSTTC</sequence>
<dbReference type="AlphaFoldDB" id="A0AAN9BDP5"/>
<reference evidence="2 3" key="1">
    <citation type="submission" date="2024-02" db="EMBL/GenBank/DDBJ databases">
        <title>Chromosome-scale genome assembly of the rough periwinkle Littorina saxatilis.</title>
        <authorList>
            <person name="De Jode A."/>
            <person name="Faria R."/>
            <person name="Formenti G."/>
            <person name="Sims Y."/>
            <person name="Smith T.P."/>
            <person name="Tracey A."/>
            <person name="Wood J.M.D."/>
            <person name="Zagrodzka Z.B."/>
            <person name="Johannesson K."/>
            <person name="Butlin R.K."/>
            <person name="Leder E.H."/>
        </authorList>
    </citation>
    <scope>NUCLEOTIDE SEQUENCE [LARGE SCALE GENOMIC DNA]</scope>
    <source>
        <strain evidence="2">Snail1</strain>
        <tissue evidence="2">Muscle</tissue>
    </source>
</reference>
<name>A0AAN9BDP5_9CAEN</name>
<comment type="caution">
    <text evidence="2">The sequence shown here is derived from an EMBL/GenBank/DDBJ whole genome shotgun (WGS) entry which is preliminary data.</text>
</comment>
<feature type="region of interest" description="Disordered" evidence="1">
    <location>
        <begin position="46"/>
        <end position="109"/>
    </location>
</feature>
<gene>
    <name evidence="2" type="ORF">V1264_019924</name>
</gene>
<evidence type="ECO:0000313" key="3">
    <source>
        <dbReference type="Proteomes" id="UP001374579"/>
    </source>
</evidence>
<dbReference type="Proteomes" id="UP001374579">
    <property type="component" value="Unassembled WGS sequence"/>
</dbReference>
<evidence type="ECO:0000256" key="1">
    <source>
        <dbReference type="SAM" id="MobiDB-lite"/>
    </source>
</evidence>
<proteinExistence type="predicted"/>